<accession>A0AAU9CYC5</accession>
<dbReference type="PRINTS" id="PR00032">
    <property type="entry name" value="HTHARAC"/>
</dbReference>
<keyword evidence="9" id="KW-1185">Reference proteome</keyword>
<dbReference type="GO" id="GO:0004553">
    <property type="term" value="F:hydrolase activity, hydrolyzing O-glycosyl compounds"/>
    <property type="evidence" value="ECO:0007669"/>
    <property type="project" value="UniProtKB-ARBA"/>
</dbReference>
<dbReference type="PANTHER" id="PTHR43280:SF2">
    <property type="entry name" value="HTH-TYPE TRANSCRIPTIONAL REGULATOR EXSA"/>
    <property type="match status" value="1"/>
</dbReference>
<evidence type="ECO:0000256" key="3">
    <source>
        <dbReference type="ARBA" id="ARBA00023125"/>
    </source>
</evidence>
<proteinExistence type="predicted"/>
<dbReference type="KEGG" id="fax:FUAX_10800"/>
<keyword evidence="6" id="KW-0472">Membrane</keyword>
<dbReference type="Pfam" id="PF13385">
    <property type="entry name" value="Laminin_G_3"/>
    <property type="match status" value="2"/>
</dbReference>
<dbReference type="SMART" id="SM00342">
    <property type="entry name" value="HTH_ARAC"/>
    <property type="match status" value="1"/>
</dbReference>
<keyword evidence="1" id="KW-0732">Signal</keyword>
<dbReference type="PROSITE" id="PS00041">
    <property type="entry name" value="HTH_ARAC_FAMILY_1"/>
    <property type="match status" value="1"/>
</dbReference>
<dbReference type="SUPFAM" id="SSF49899">
    <property type="entry name" value="Concanavalin A-like lectins/glucanases"/>
    <property type="match status" value="2"/>
</dbReference>
<evidence type="ECO:0000259" key="7">
    <source>
        <dbReference type="PROSITE" id="PS01124"/>
    </source>
</evidence>
<keyword evidence="5" id="KW-0804">Transcription</keyword>
<dbReference type="InterPro" id="IPR020449">
    <property type="entry name" value="Tscrpt_reg_AraC-type_HTH"/>
</dbReference>
<keyword evidence="6" id="KW-0812">Transmembrane</keyword>
<dbReference type="AlphaFoldDB" id="A0AAU9CYC5"/>
<keyword evidence="2" id="KW-0805">Transcription regulation</keyword>
<keyword evidence="3" id="KW-0238">DNA-binding</keyword>
<evidence type="ECO:0000256" key="2">
    <source>
        <dbReference type="ARBA" id="ARBA00023015"/>
    </source>
</evidence>
<dbReference type="GO" id="GO:0043565">
    <property type="term" value="F:sequence-specific DNA binding"/>
    <property type="evidence" value="ECO:0007669"/>
    <property type="project" value="InterPro"/>
</dbReference>
<dbReference type="GO" id="GO:0005975">
    <property type="term" value="P:carbohydrate metabolic process"/>
    <property type="evidence" value="ECO:0007669"/>
    <property type="project" value="UniProtKB-ARBA"/>
</dbReference>
<dbReference type="InterPro" id="IPR018062">
    <property type="entry name" value="HTH_AraC-typ_CS"/>
</dbReference>
<dbReference type="Gene3D" id="2.60.120.200">
    <property type="match status" value="2"/>
</dbReference>
<sequence length="598" mass="67540">MQVFEIMFIFCAHIFISLNSKGLKNRIWTKKQIRGSLKVKLKGLGQLFFFFATLALTASVGFGQNHDTLVKAEKYPLLKKIDNSRPTALGFDGINDSLSLRKKPIRDEFTFSVWVKTDALKEGNMPIMGYPEFATLKTTPDRKIHLNFHGQGDLYSDPCLANGAWQHLAVSYSKNIASFYKNGRLVGSDTLKKRMKTMPDSAVFVLGKNNFRELFNGLIDQPEVFEGVLTQNQIAELHSKSKHTPQLTENLLAHFAMNSPSGELKANGKISWTEDSTGAFPRFSGKGEYLQGPKVETDYSFSVAAWIKPAKMTGSQALVDNNIGFSLKLNQLGGLTLTLPKIKDYISRRNLLDTGRWQHVAVTFEAGDSIRMFVNGKTESVFPAPIPYLPGKRILIGRNLWNETYHGGIRDVSIWNRKLEVAEVDRLFAEKPDLGKDKNVQKHILKFSLLTLIPVIGFMLIVFLKKNKADNTPNEKLSGPNKELENLRQLAENKLSDENYTTDQFAKDAGMSKTKLYYLLKENTGMSASGFLRDIRMKKVAELLQDPEISISEIIVKTGFQSRSYFNRCFKEQYGDTPSAYRKKRENPINQEANTTQI</sequence>
<evidence type="ECO:0000256" key="1">
    <source>
        <dbReference type="ARBA" id="ARBA00022729"/>
    </source>
</evidence>
<evidence type="ECO:0000256" key="4">
    <source>
        <dbReference type="ARBA" id="ARBA00023157"/>
    </source>
</evidence>
<name>A0AAU9CYC5_9BACT</name>
<dbReference type="SUPFAM" id="SSF46689">
    <property type="entry name" value="Homeodomain-like"/>
    <property type="match status" value="1"/>
</dbReference>
<dbReference type="PANTHER" id="PTHR43280">
    <property type="entry name" value="ARAC-FAMILY TRANSCRIPTIONAL REGULATOR"/>
    <property type="match status" value="1"/>
</dbReference>
<keyword evidence="6" id="KW-1133">Transmembrane helix</keyword>
<evidence type="ECO:0000256" key="5">
    <source>
        <dbReference type="ARBA" id="ARBA00023163"/>
    </source>
</evidence>
<dbReference type="InterPro" id="IPR013320">
    <property type="entry name" value="ConA-like_dom_sf"/>
</dbReference>
<feature type="transmembrane region" description="Helical" evidence="6">
    <location>
        <begin position="6"/>
        <end position="23"/>
    </location>
</feature>
<dbReference type="InterPro" id="IPR006558">
    <property type="entry name" value="LamG-like"/>
</dbReference>
<dbReference type="Gene3D" id="1.10.10.60">
    <property type="entry name" value="Homeodomain-like"/>
    <property type="match status" value="1"/>
</dbReference>
<protein>
    <recommendedName>
        <fullName evidence="7">HTH araC/xylS-type domain-containing protein</fullName>
    </recommendedName>
</protein>
<evidence type="ECO:0000313" key="9">
    <source>
        <dbReference type="Proteomes" id="UP001348817"/>
    </source>
</evidence>
<evidence type="ECO:0000256" key="6">
    <source>
        <dbReference type="SAM" id="Phobius"/>
    </source>
</evidence>
<reference evidence="8 9" key="1">
    <citation type="submission" date="2021-12" db="EMBL/GenBank/DDBJ databases">
        <title>Genome sequencing of bacteria with rrn-lacking chromosome and rrn-plasmid.</title>
        <authorList>
            <person name="Anda M."/>
            <person name="Iwasaki W."/>
        </authorList>
    </citation>
    <scope>NUCLEOTIDE SEQUENCE [LARGE SCALE GENOMIC DNA]</scope>
    <source>
        <strain evidence="8 9">DSM 100852</strain>
    </source>
</reference>
<dbReference type="EMBL" id="AP025314">
    <property type="protein sequence ID" value="BDD08648.1"/>
    <property type="molecule type" value="Genomic_DNA"/>
</dbReference>
<gene>
    <name evidence="8" type="ORF">FUAX_10800</name>
</gene>
<organism evidence="8 9">
    <name type="scientific">Fulvitalea axinellae</name>
    <dbReference type="NCBI Taxonomy" id="1182444"/>
    <lineage>
        <taxon>Bacteria</taxon>
        <taxon>Pseudomonadati</taxon>
        <taxon>Bacteroidota</taxon>
        <taxon>Cytophagia</taxon>
        <taxon>Cytophagales</taxon>
        <taxon>Persicobacteraceae</taxon>
        <taxon>Fulvitalea</taxon>
    </lineage>
</organism>
<feature type="transmembrane region" description="Helical" evidence="6">
    <location>
        <begin position="444"/>
        <end position="464"/>
    </location>
</feature>
<keyword evidence="4" id="KW-1015">Disulfide bond</keyword>
<dbReference type="Proteomes" id="UP001348817">
    <property type="component" value="Chromosome"/>
</dbReference>
<feature type="transmembrane region" description="Helical" evidence="6">
    <location>
        <begin position="44"/>
        <end position="63"/>
    </location>
</feature>
<evidence type="ECO:0000313" key="8">
    <source>
        <dbReference type="EMBL" id="BDD08648.1"/>
    </source>
</evidence>
<dbReference type="GO" id="GO:0003700">
    <property type="term" value="F:DNA-binding transcription factor activity"/>
    <property type="evidence" value="ECO:0007669"/>
    <property type="project" value="InterPro"/>
</dbReference>
<dbReference type="InterPro" id="IPR009057">
    <property type="entry name" value="Homeodomain-like_sf"/>
</dbReference>
<dbReference type="PROSITE" id="PS01124">
    <property type="entry name" value="HTH_ARAC_FAMILY_2"/>
    <property type="match status" value="1"/>
</dbReference>
<feature type="domain" description="HTH araC/xylS-type" evidence="7">
    <location>
        <begin position="485"/>
        <end position="584"/>
    </location>
</feature>
<dbReference type="InterPro" id="IPR018060">
    <property type="entry name" value="HTH_AraC"/>
</dbReference>
<dbReference type="Pfam" id="PF12833">
    <property type="entry name" value="HTH_18"/>
    <property type="match status" value="1"/>
</dbReference>
<dbReference type="SMART" id="SM00560">
    <property type="entry name" value="LamGL"/>
    <property type="match status" value="1"/>
</dbReference>